<dbReference type="Proteomes" id="UP000233060">
    <property type="component" value="Unassembled WGS sequence"/>
</dbReference>
<evidence type="ECO:0000313" key="2">
    <source>
        <dbReference type="Proteomes" id="UP000233060"/>
    </source>
</evidence>
<dbReference type="Bgee" id="ENSCATG00000017537">
    <property type="expression patterns" value="Expressed in cerebellum and 3 other cell types or tissues"/>
</dbReference>
<name>A0A2K5KX38_CERAT</name>
<dbReference type="AlphaFoldDB" id="A0A2K5KX38"/>
<proteinExistence type="predicted"/>
<evidence type="ECO:0000313" key="1">
    <source>
        <dbReference type="Ensembl" id="ENSCATP00000005279.1"/>
    </source>
</evidence>
<reference evidence="1" key="2">
    <citation type="submission" date="2025-09" db="UniProtKB">
        <authorList>
            <consortium name="Ensembl"/>
        </authorList>
    </citation>
    <scope>IDENTIFICATION</scope>
</reference>
<sequence>MKNEHKTHLRLPLTWSVVCPTVLVHFHTADKDIPETGQFTKERFNGLTVPHGWGGLTIMAEGEKHISHGGKQEKRACAGKLLFLKPSDLMRHIHYQENSLGKTCPHDSITPHWVPPTTCGNSRRVRWRHSQTMSPTQPYHRLLASTIPWLQGENGRRINMLCQTPCLEKLPGRHSCPRRKGWILRSKQPYERNGDGRHYTLTRCHIGCCMGY</sequence>
<dbReference type="Ensembl" id="ENSCATT00000020049.1">
    <property type="protein sequence ID" value="ENSCATP00000005279.1"/>
    <property type="gene ID" value="ENSCATG00000017537.1"/>
</dbReference>
<accession>A0A2K5KX38</accession>
<reference evidence="1" key="1">
    <citation type="submission" date="2025-08" db="UniProtKB">
        <authorList>
            <consortium name="Ensembl"/>
        </authorList>
    </citation>
    <scope>IDENTIFICATION</scope>
</reference>
<keyword evidence="2" id="KW-1185">Reference proteome</keyword>
<protein>
    <submittedName>
        <fullName evidence="1">Uncharacterized protein</fullName>
    </submittedName>
</protein>
<dbReference type="GeneTree" id="ENSGT00910000147472"/>
<organism evidence="1 2">
    <name type="scientific">Cercocebus atys</name>
    <name type="common">Sooty mangabey</name>
    <name type="synonym">Cercocebus torquatus atys</name>
    <dbReference type="NCBI Taxonomy" id="9531"/>
    <lineage>
        <taxon>Eukaryota</taxon>
        <taxon>Metazoa</taxon>
        <taxon>Chordata</taxon>
        <taxon>Craniata</taxon>
        <taxon>Vertebrata</taxon>
        <taxon>Euteleostomi</taxon>
        <taxon>Mammalia</taxon>
        <taxon>Eutheria</taxon>
        <taxon>Euarchontoglires</taxon>
        <taxon>Primates</taxon>
        <taxon>Haplorrhini</taxon>
        <taxon>Catarrhini</taxon>
        <taxon>Cercopithecidae</taxon>
        <taxon>Cercopithecinae</taxon>
        <taxon>Cercocebus</taxon>
    </lineage>
</organism>